<feature type="region of interest" description="Disordered" evidence="1">
    <location>
        <begin position="25"/>
        <end position="59"/>
    </location>
</feature>
<dbReference type="Proteomes" id="UP000729357">
    <property type="component" value="Unassembled WGS sequence"/>
</dbReference>
<name>A0A9P8G5N2_AURME</name>
<evidence type="ECO:0000256" key="1">
    <source>
        <dbReference type="SAM" id="MobiDB-lite"/>
    </source>
</evidence>
<reference evidence="2" key="1">
    <citation type="journal article" date="2021" name="J Fungi (Basel)">
        <title>Virulence traits and population genomics of the black yeast Aureobasidium melanogenum.</title>
        <authorList>
            <person name="Cernosa A."/>
            <person name="Sun X."/>
            <person name="Gostincar C."/>
            <person name="Fang C."/>
            <person name="Gunde-Cimerman N."/>
            <person name="Song Z."/>
        </authorList>
    </citation>
    <scope>NUCLEOTIDE SEQUENCE</scope>
    <source>
        <strain evidence="2">EXF-9298</strain>
    </source>
</reference>
<dbReference type="EMBL" id="JAHFXS010000001">
    <property type="protein sequence ID" value="KAG9991648.1"/>
    <property type="molecule type" value="Genomic_DNA"/>
</dbReference>
<reference evidence="2" key="2">
    <citation type="submission" date="2021-08" db="EMBL/GenBank/DDBJ databases">
        <authorList>
            <person name="Gostincar C."/>
            <person name="Sun X."/>
            <person name="Song Z."/>
            <person name="Gunde-Cimerman N."/>
        </authorList>
    </citation>
    <scope>NUCLEOTIDE SEQUENCE</scope>
    <source>
        <strain evidence="2">EXF-9298</strain>
    </source>
</reference>
<sequence length="92" mass="10307">MASSRDWLDVCQGANSQLNVPRAAHDDFLPSSANNHPARVRSSIDTKTRRQLTHANQQQTHTLIPSVPTVFGLLLHCACLLSHPRQLIRQPY</sequence>
<dbReference type="AlphaFoldDB" id="A0A9P8G5N2"/>
<proteinExistence type="predicted"/>
<comment type="caution">
    <text evidence="2">The sequence shown here is derived from an EMBL/GenBank/DDBJ whole genome shotgun (WGS) entry which is preliminary data.</text>
</comment>
<organism evidence="2 3">
    <name type="scientific">Aureobasidium melanogenum</name>
    <name type="common">Aureobasidium pullulans var. melanogenum</name>
    <dbReference type="NCBI Taxonomy" id="46634"/>
    <lineage>
        <taxon>Eukaryota</taxon>
        <taxon>Fungi</taxon>
        <taxon>Dikarya</taxon>
        <taxon>Ascomycota</taxon>
        <taxon>Pezizomycotina</taxon>
        <taxon>Dothideomycetes</taxon>
        <taxon>Dothideomycetidae</taxon>
        <taxon>Dothideales</taxon>
        <taxon>Saccotheciaceae</taxon>
        <taxon>Aureobasidium</taxon>
    </lineage>
</organism>
<evidence type="ECO:0000313" key="3">
    <source>
        <dbReference type="Proteomes" id="UP000729357"/>
    </source>
</evidence>
<accession>A0A9P8G5N2</accession>
<evidence type="ECO:0000313" key="2">
    <source>
        <dbReference type="EMBL" id="KAG9991648.1"/>
    </source>
</evidence>
<gene>
    <name evidence="2" type="ORF">KCU98_g39</name>
</gene>
<feature type="non-terminal residue" evidence="2">
    <location>
        <position position="92"/>
    </location>
</feature>
<protein>
    <submittedName>
        <fullName evidence="2">Uncharacterized protein</fullName>
    </submittedName>
</protein>
<keyword evidence="3" id="KW-1185">Reference proteome</keyword>